<proteinExistence type="predicted"/>
<dbReference type="PANTHER" id="PTHR41930:SF1">
    <property type="entry name" value="DEPHOSPHO-COA KINASE"/>
    <property type="match status" value="1"/>
</dbReference>
<evidence type="ECO:0000313" key="2">
    <source>
        <dbReference type="Proteomes" id="UP000663525"/>
    </source>
</evidence>
<evidence type="ECO:0000313" key="1">
    <source>
        <dbReference type="EMBL" id="QSG06335.1"/>
    </source>
</evidence>
<reference evidence="1" key="1">
    <citation type="submission" date="2020-11" db="EMBL/GenBank/DDBJ databases">
        <title>Carbohydrate-dependent, anaerobic sulfur respiration: A novel catabolism in halophilic archaea.</title>
        <authorList>
            <person name="Sorokin D.Y."/>
            <person name="Messina E."/>
            <person name="Smedile F."/>
            <person name="La Cono V."/>
            <person name="Hallsworth J.E."/>
            <person name="Yakimov M.M."/>
        </authorList>
    </citation>
    <scope>NUCLEOTIDE SEQUENCE</scope>
    <source>
        <strain evidence="1">HSR12-1</strain>
    </source>
</reference>
<dbReference type="EMBL" id="CP064787">
    <property type="protein sequence ID" value="QSG06335.1"/>
    <property type="molecule type" value="Genomic_DNA"/>
</dbReference>
<sequence length="120" mass="14159">MANRVIEWWDEHGYPEEPVHIEGIRAIEELYVFEVVFGYIPVIFVDADPDIRLQRLQQRGRDGEDRFGKVDLIERDIREAEWGLRKLEHLSDHPVENDLDYGALKNRIGMKLIVLGYDLQ</sequence>
<name>A0A897N5S8_9EURY</name>
<organism evidence="1 2">
    <name type="scientific">Halapricum desulfuricans</name>
    <dbReference type="NCBI Taxonomy" id="2841257"/>
    <lineage>
        <taxon>Archaea</taxon>
        <taxon>Methanobacteriati</taxon>
        <taxon>Methanobacteriota</taxon>
        <taxon>Stenosarchaea group</taxon>
        <taxon>Halobacteria</taxon>
        <taxon>Halobacteriales</taxon>
        <taxon>Haloarculaceae</taxon>
        <taxon>Halapricum</taxon>
    </lineage>
</organism>
<dbReference type="GO" id="GO:0016301">
    <property type="term" value="F:kinase activity"/>
    <property type="evidence" value="ECO:0007669"/>
    <property type="project" value="UniProtKB-KW"/>
</dbReference>
<dbReference type="SUPFAM" id="SSF52540">
    <property type="entry name" value="P-loop containing nucleoside triphosphate hydrolases"/>
    <property type="match status" value="1"/>
</dbReference>
<dbReference type="PANTHER" id="PTHR41930">
    <property type="entry name" value="UPF0200 PROTEIN MJ1399"/>
    <property type="match status" value="1"/>
</dbReference>
<dbReference type="InterPro" id="IPR027417">
    <property type="entry name" value="P-loop_NTPase"/>
</dbReference>
<dbReference type="Proteomes" id="UP000663525">
    <property type="component" value="Chromosome"/>
</dbReference>
<keyword evidence="1" id="KW-0808">Transferase</keyword>
<dbReference type="AlphaFoldDB" id="A0A897N5S8"/>
<gene>
    <name evidence="1" type="primary">coaE2</name>
    <name evidence="1" type="ORF">HSR121_2002</name>
</gene>
<keyword evidence="1" id="KW-0418">Kinase</keyword>
<protein>
    <submittedName>
        <fullName evidence="1">Dephospho-CoA kinase</fullName>
    </submittedName>
</protein>
<dbReference type="Gene3D" id="3.40.50.300">
    <property type="entry name" value="P-loop containing nucleotide triphosphate hydrolases"/>
    <property type="match status" value="1"/>
</dbReference>
<accession>A0A897N5S8</accession>